<feature type="chain" id="PRO_5002475618" evidence="1">
    <location>
        <begin position="23"/>
        <end position="435"/>
    </location>
</feature>
<proteinExistence type="predicted"/>
<dbReference type="PATRIC" id="fig|43658.5.peg.3261"/>
<dbReference type="OrthoDB" id="6297245at2"/>
<comment type="caution">
    <text evidence="2">The sequence shown here is derived from an EMBL/GenBank/DDBJ whole genome shotgun (WGS) entry which is preliminary data.</text>
</comment>
<dbReference type="RefSeq" id="WP_046005874.1">
    <property type="nucleotide sequence ID" value="NZ_JXYA01000037.1"/>
</dbReference>
<organism evidence="2 3">
    <name type="scientific">Pseudoalteromonas rubra</name>
    <dbReference type="NCBI Taxonomy" id="43658"/>
    <lineage>
        <taxon>Bacteria</taxon>
        <taxon>Pseudomonadati</taxon>
        <taxon>Pseudomonadota</taxon>
        <taxon>Gammaproteobacteria</taxon>
        <taxon>Alteromonadales</taxon>
        <taxon>Pseudoalteromonadaceae</taxon>
        <taxon>Pseudoalteromonas</taxon>
    </lineage>
</organism>
<dbReference type="Proteomes" id="UP000033452">
    <property type="component" value="Unassembled WGS sequence"/>
</dbReference>
<sequence>MKILNVRALVATVSLFCGHVVAAAIYPIGSSCTLDDVRPALKLQAELKQRKGQQLHDIFDLLKADLFDELQSKLPGYPNGIEIDSLTFDYDEVSGSALYHTIVEAKLTAHAVKTCATNNRVTRAADLNVQPVNQHQQSSVTEYAINIDIVREVKQQHLPTNVITPSSVFGIHLGTHFADAERLIGRFSLLWQLDAKTRLATIGRNHALFFIDDQFVGYQYANFLFPTVINNLVEFQSLDMMLTVGENSLTVSNGLMMDDSQGEFIRQAFSVNQTVKVRLADEGSEATKLEHLEIGKLPTLENGVSSLPCLTTAQSTSVKEKDLTGMIELVSVQGEQVYMSGCSEVITLEKGGRVKQLDLLEPIRIRNAQLWQATRLFDFQPWQFRHLAYHTSLSDLDITDEELVDDVLEIEQQSWFGHFFVEQSKVVAGTVYFSL</sequence>
<evidence type="ECO:0000313" key="2">
    <source>
        <dbReference type="EMBL" id="KJZ07479.1"/>
    </source>
</evidence>
<dbReference type="PROSITE" id="PS51257">
    <property type="entry name" value="PROKAR_LIPOPROTEIN"/>
    <property type="match status" value="1"/>
</dbReference>
<name>A0A0F4QJJ7_9GAMM</name>
<dbReference type="AlphaFoldDB" id="A0A0F4QJJ7"/>
<protein>
    <submittedName>
        <fullName evidence="2">Uncharacterized protein</fullName>
    </submittedName>
</protein>
<accession>A0A0F4QJJ7</accession>
<evidence type="ECO:0000256" key="1">
    <source>
        <dbReference type="SAM" id="SignalP"/>
    </source>
</evidence>
<keyword evidence="3" id="KW-1185">Reference proteome</keyword>
<reference evidence="2 3" key="1">
    <citation type="journal article" date="2015" name="BMC Genomics">
        <title>Genome mining reveals unlocked bioactive potential of marine Gram-negative bacteria.</title>
        <authorList>
            <person name="Machado H."/>
            <person name="Sonnenschein E.C."/>
            <person name="Melchiorsen J."/>
            <person name="Gram L."/>
        </authorList>
    </citation>
    <scope>NUCLEOTIDE SEQUENCE [LARGE SCALE GENOMIC DNA]</scope>
    <source>
        <strain evidence="2 3">S2471</strain>
    </source>
</reference>
<gene>
    <name evidence="2" type="ORF">TW77_15420</name>
</gene>
<evidence type="ECO:0000313" key="3">
    <source>
        <dbReference type="Proteomes" id="UP000033452"/>
    </source>
</evidence>
<dbReference type="EMBL" id="JXYA01000037">
    <property type="protein sequence ID" value="KJZ07479.1"/>
    <property type="molecule type" value="Genomic_DNA"/>
</dbReference>
<keyword evidence="1" id="KW-0732">Signal</keyword>
<feature type="signal peptide" evidence="1">
    <location>
        <begin position="1"/>
        <end position="22"/>
    </location>
</feature>